<evidence type="ECO:0000259" key="10">
    <source>
        <dbReference type="Pfam" id="PF00501"/>
    </source>
</evidence>
<comment type="subunit">
    <text evidence="1">Monomer.</text>
</comment>
<dbReference type="PIRSF" id="PIRSF006444">
    <property type="entry name" value="PaaK"/>
    <property type="match status" value="1"/>
</dbReference>
<evidence type="ECO:0000256" key="2">
    <source>
        <dbReference type="ARBA" id="ARBA00022598"/>
    </source>
</evidence>
<dbReference type="GO" id="GO:0000166">
    <property type="term" value="F:nucleotide binding"/>
    <property type="evidence" value="ECO:0007669"/>
    <property type="project" value="UniProtKB-KW"/>
</dbReference>
<evidence type="ECO:0000259" key="11">
    <source>
        <dbReference type="Pfam" id="PF14535"/>
    </source>
</evidence>
<evidence type="ECO:0000313" key="12">
    <source>
        <dbReference type="EMBL" id="MBC8611957.1"/>
    </source>
</evidence>
<feature type="domain" description="AMP-dependent ligase C-terminal" evidence="11">
    <location>
        <begin position="334"/>
        <end position="430"/>
    </location>
</feature>
<dbReference type="Proteomes" id="UP000632659">
    <property type="component" value="Unassembled WGS sequence"/>
</dbReference>
<dbReference type="GO" id="GO:0010124">
    <property type="term" value="P:phenylacetate catabolic process"/>
    <property type="evidence" value="ECO:0007669"/>
    <property type="project" value="UniProtKB-UniRule"/>
</dbReference>
<evidence type="ECO:0000256" key="4">
    <source>
        <dbReference type="ARBA" id="ARBA00060591"/>
    </source>
</evidence>
<feature type="domain" description="AMP-dependent synthetase/ligase" evidence="10">
    <location>
        <begin position="80"/>
        <end position="284"/>
    </location>
</feature>
<dbReference type="InterPro" id="IPR042099">
    <property type="entry name" value="ANL_N_sf"/>
</dbReference>
<evidence type="ECO:0000256" key="6">
    <source>
        <dbReference type="ARBA" id="ARBA00066629"/>
    </source>
</evidence>
<comment type="caution">
    <text evidence="12">The sequence shown here is derived from an EMBL/GenBank/DDBJ whole genome shotgun (WGS) entry which is preliminary data.</text>
</comment>
<dbReference type="Pfam" id="PF00501">
    <property type="entry name" value="AMP-binding"/>
    <property type="match status" value="1"/>
</dbReference>
<reference evidence="12" key="1">
    <citation type="submission" date="2020-08" db="EMBL/GenBank/DDBJ databases">
        <title>Genome public.</title>
        <authorList>
            <person name="Liu C."/>
            <person name="Sun Q."/>
        </authorList>
    </citation>
    <scope>NUCLEOTIDE SEQUENCE</scope>
    <source>
        <strain evidence="12">NSJ-15</strain>
    </source>
</reference>
<evidence type="ECO:0000256" key="1">
    <source>
        <dbReference type="ARBA" id="ARBA00011245"/>
    </source>
</evidence>
<evidence type="ECO:0000256" key="8">
    <source>
        <dbReference type="ARBA" id="ARBA00075111"/>
    </source>
</evidence>
<dbReference type="CDD" id="cd05913">
    <property type="entry name" value="PaaK"/>
    <property type="match status" value="1"/>
</dbReference>
<keyword evidence="3 9" id="KW-0547">Nucleotide-binding</keyword>
<dbReference type="PANTHER" id="PTHR43439">
    <property type="entry name" value="PHENYLACETATE-COENZYME A LIGASE"/>
    <property type="match status" value="1"/>
</dbReference>
<comment type="catalytic activity">
    <reaction evidence="9">
        <text>2-phenylacetate + ATP + CoA = phenylacetyl-CoA + AMP + diphosphate</text>
        <dbReference type="Rhea" id="RHEA:20956"/>
        <dbReference type="ChEBI" id="CHEBI:18401"/>
        <dbReference type="ChEBI" id="CHEBI:30616"/>
        <dbReference type="ChEBI" id="CHEBI:33019"/>
        <dbReference type="ChEBI" id="CHEBI:57287"/>
        <dbReference type="ChEBI" id="CHEBI:57390"/>
        <dbReference type="ChEBI" id="CHEBI:456215"/>
        <dbReference type="EC" id="6.2.1.30"/>
    </reaction>
</comment>
<dbReference type="InterPro" id="IPR028154">
    <property type="entry name" value="AMP-dep_Lig_C"/>
</dbReference>
<keyword evidence="2 9" id="KW-0436">Ligase</keyword>
<dbReference type="InterPro" id="IPR051414">
    <property type="entry name" value="Adenylate-forming_Reductase"/>
</dbReference>
<evidence type="ECO:0000256" key="9">
    <source>
        <dbReference type="PIRNR" id="PIRNR006444"/>
    </source>
</evidence>
<dbReference type="EMBL" id="JACRTL010000009">
    <property type="protein sequence ID" value="MBC8611957.1"/>
    <property type="molecule type" value="Genomic_DNA"/>
</dbReference>
<dbReference type="RefSeq" id="WP_187536828.1">
    <property type="nucleotide sequence ID" value="NZ_JACRTL010000009.1"/>
</dbReference>
<dbReference type="Pfam" id="PF14535">
    <property type="entry name" value="AMP-binding_C_2"/>
    <property type="match status" value="1"/>
</dbReference>
<dbReference type="SUPFAM" id="SSF56801">
    <property type="entry name" value="Acetyl-CoA synthetase-like"/>
    <property type="match status" value="1"/>
</dbReference>
<proteinExistence type="inferred from homology"/>
<dbReference type="InterPro" id="IPR000873">
    <property type="entry name" value="AMP-dep_synth/lig_dom"/>
</dbReference>
<comment type="function">
    <text evidence="9">Catalyzes the activation of phenylacetic acid (PA) to phenylacetyl-CoA (PA-CoA).</text>
</comment>
<accession>A0A8J6PH29</accession>
<dbReference type="AlphaFoldDB" id="A0A8J6PH29"/>
<evidence type="ECO:0000256" key="5">
    <source>
        <dbReference type="ARBA" id="ARBA00061566"/>
    </source>
</evidence>
<evidence type="ECO:0000256" key="7">
    <source>
        <dbReference type="ARBA" id="ARBA00068695"/>
    </source>
</evidence>
<gene>
    <name evidence="12" type="ORF">H8702_12735</name>
</gene>
<dbReference type="InterPro" id="IPR045851">
    <property type="entry name" value="AMP-bd_C_sf"/>
</dbReference>
<dbReference type="GO" id="GO:0047475">
    <property type="term" value="F:phenylacetate-CoA ligase activity"/>
    <property type="evidence" value="ECO:0007669"/>
    <property type="project" value="UniProtKB-EC"/>
</dbReference>
<comment type="pathway">
    <text evidence="4 9">Aromatic compound metabolism; phenylacetate degradation.</text>
</comment>
<evidence type="ECO:0000313" key="13">
    <source>
        <dbReference type="Proteomes" id="UP000632659"/>
    </source>
</evidence>
<dbReference type="Gene3D" id="3.30.300.30">
    <property type="match status" value="1"/>
</dbReference>
<name>A0A8J6PH29_9FIRM</name>
<dbReference type="EC" id="6.2.1.30" evidence="6 9"/>
<sequence>MFFQKEIETMGRKELEALQLERLKWTVDYCYRNVPFYTKRLDEAGVTAEKIKSLKDIQYIPMTTKADLRDNYPFGLFAVPKKELVRIHASSGTTGKPTVVGYTRKDLDMWSDCMARLVMAAGATAEDVVQISFGYGMFTGALGLHYGLEKIGATVVPNSSGNTEKALMYMRDFGTTALVATPSYALYMAEVAKELDYPMSDYHLRLGLFGSEGCTPEMRWQIEAAWGLFATDNYGMSELMGPGVSGECSERDGLHFNEDYFLPEIINPETGEVLEPGESGELVITPLTKEGIPLLRYRTRDITRLNYEPCRCGRTHVRMDKVQGRSDDMLKIRGVNVFPSQIESVLVTIPQISPHYQLIVRREGFTDTLEVKSELEDRNLLDSFVKIQELQGVIKHKLQTVLGIQCKVSLVGPKTLQRFEGKAQRIVDLRNQK</sequence>
<protein>
    <recommendedName>
        <fullName evidence="7 9">Phenylacetate-coenzyme A ligase</fullName>
        <ecNumber evidence="6 9">6.2.1.30</ecNumber>
    </recommendedName>
    <alternativeName>
        <fullName evidence="8 9">Phenylacetyl-CoA ligase</fullName>
    </alternativeName>
</protein>
<comment type="similarity">
    <text evidence="5 9">Belongs to the phenylacetyl-CoA ligase family.</text>
</comment>
<dbReference type="InterPro" id="IPR011880">
    <property type="entry name" value="PA_CoA_ligase"/>
</dbReference>
<dbReference type="UniPathway" id="UPA00930"/>
<keyword evidence="13" id="KW-1185">Reference proteome</keyword>
<dbReference type="FunFam" id="3.40.50.12780:FF:000016">
    <property type="entry name" value="Phenylacetate-coenzyme A ligase"/>
    <property type="match status" value="1"/>
</dbReference>
<dbReference type="Gene3D" id="3.40.50.12780">
    <property type="entry name" value="N-terminal domain of ligase-like"/>
    <property type="match status" value="1"/>
</dbReference>
<evidence type="ECO:0000256" key="3">
    <source>
        <dbReference type="ARBA" id="ARBA00022741"/>
    </source>
</evidence>
<dbReference type="PANTHER" id="PTHR43439:SF1">
    <property type="entry name" value="PHENYLACETATE-COENZYME A LIGASE"/>
    <property type="match status" value="1"/>
</dbReference>
<organism evidence="12 13">
    <name type="scientific">Massiliimalia timonensis</name>
    <dbReference type="NCBI Taxonomy" id="1987501"/>
    <lineage>
        <taxon>Bacteria</taxon>
        <taxon>Bacillati</taxon>
        <taxon>Bacillota</taxon>
        <taxon>Clostridia</taxon>
        <taxon>Eubacteriales</taxon>
        <taxon>Oscillospiraceae</taxon>
        <taxon>Massiliimalia</taxon>
    </lineage>
</organism>